<organism evidence="1 2">
    <name type="scientific">Methyloceanibacter stevinii</name>
    <dbReference type="NCBI Taxonomy" id="1774970"/>
    <lineage>
        <taxon>Bacteria</taxon>
        <taxon>Pseudomonadati</taxon>
        <taxon>Pseudomonadota</taxon>
        <taxon>Alphaproteobacteria</taxon>
        <taxon>Hyphomicrobiales</taxon>
        <taxon>Hyphomicrobiaceae</taxon>
        <taxon>Methyloceanibacter</taxon>
    </lineage>
</organism>
<comment type="caution">
    <text evidence="1">The sequence shown here is derived from an EMBL/GenBank/DDBJ whole genome shotgun (WGS) entry which is preliminary data.</text>
</comment>
<evidence type="ECO:0000313" key="2">
    <source>
        <dbReference type="Proteomes" id="UP000094172"/>
    </source>
</evidence>
<keyword evidence="2" id="KW-1185">Reference proteome</keyword>
<evidence type="ECO:0000313" key="1">
    <source>
        <dbReference type="EMBL" id="ODR97547.1"/>
    </source>
</evidence>
<gene>
    <name evidence="1" type="ORF">AUC70_00570</name>
</gene>
<dbReference type="EMBL" id="LPWE01000001">
    <property type="protein sequence ID" value="ODR97547.1"/>
    <property type="molecule type" value="Genomic_DNA"/>
</dbReference>
<protein>
    <submittedName>
        <fullName evidence="1">Uncharacterized protein</fullName>
    </submittedName>
</protein>
<reference evidence="1 2" key="1">
    <citation type="journal article" date="2016" name="Environ. Microbiol.">
        <title>New Methyloceanibacter diversity from North Sea sediments includes methanotroph containing solely the soluble methane monooxygenase.</title>
        <authorList>
            <person name="Vekeman B."/>
            <person name="Kerckhof F.M."/>
            <person name="Cremers G."/>
            <person name="de Vos P."/>
            <person name="Vandamme P."/>
            <person name="Boon N."/>
            <person name="Op den Camp H.J."/>
            <person name="Heylen K."/>
        </authorList>
    </citation>
    <scope>NUCLEOTIDE SEQUENCE [LARGE SCALE GENOMIC DNA]</scope>
    <source>
        <strain evidence="1 2">R-67176</strain>
    </source>
</reference>
<dbReference type="STRING" id="1774970.AUC70_00570"/>
<sequence length="188" mass="20291">MNALSRLAERAINMEIDPPVCTLVIRSAKSAPARALVQTQEALAAAGITVKVILTKVDPEQDLHALFATLSALLPEADLDDHVRWAQDPRLMDAHEQAVYGPELCWTGDAVRRDADKRNRLVLFDDAPAALLRGAHAFKALWAASNRVPAHLLNIHAAAGSLAAEACAKDAPLAAVDRPVEGWPLLRH</sequence>
<proteinExistence type="predicted"/>
<dbReference type="AlphaFoldDB" id="A0A1E3VVJ8"/>
<name>A0A1E3VVJ8_9HYPH</name>
<accession>A0A1E3VVJ8</accession>
<dbReference type="RefSeq" id="WP_069443106.1">
    <property type="nucleotide sequence ID" value="NZ_LPWE01000001.1"/>
</dbReference>
<dbReference type="Proteomes" id="UP000094172">
    <property type="component" value="Unassembled WGS sequence"/>
</dbReference>